<dbReference type="GO" id="GO:0008124">
    <property type="term" value="F:4-alpha-hydroxytetrahydrobiopterin dehydratase activity"/>
    <property type="evidence" value="ECO:0007669"/>
    <property type="project" value="UniProtKB-EC"/>
</dbReference>
<dbReference type="SUPFAM" id="SSF55248">
    <property type="entry name" value="PCD-like"/>
    <property type="match status" value="1"/>
</dbReference>
<keyword evidence="6" id="KW-1185">Reference proteome</keyword>
<evidence type="ECO:0000256" key="1">
    <source>
        <dbReference type="ARBA" id="ARBA00001554"/>
    </source>
</evidence>
<dbReference type="GO" id="GO:0006729">
    <property type="term" value="P:tetrahydrobiopterin biosynthetic process"/>
    <property type="evidence" value="ECO:0007669"/>
    <property type="project" value="InterPro"/>
</dbReference>
<dbReference type="EC" id="4.2.1.96" evidence="3"/>
<comment type="catalytic activity">
    <reaction evidence="1">
        <text>(4aS,6R)-4a-hydroxy-L-erythro-5,6,7,8-tetrahydrobiopterin = (6R)-L-erythro-6,7-dihydrobiopterin + H2O</text>
        <dbReference type="Rhea" id="RHEA:11920"/>
        <dbReference type="ChEBI" id="CHEBI:15377"/>
        <dbReference type="ChEBI" id="CHEBI:15642"/>
        <dbReference type="ChEBI" id="CHEBI:43120"/>
        <dbReference type="EC" id="4.2.1.96"/>
    </reaction>
</comment>
<accession>A0A2P6ARV9</accession>
<dbReference type="Proteomes" id="UP000243900">
    <property type="component" value="Unassembled WGS sequence"/>
</dbReference>
<dbReference type="InterPro" id="IPR036428">
    <property type="entry name" value="PCD_sf"/>
</dbReference>
<gene>
    <name evidence="5" type="ORF">C5O18_06925</name>
</gene>
<evidence type="ECO:0000256" key="2">
    <source>
        <dbReference type="ARBA" id="ARBA00006472"/>
    </source>
</evidence>
<keyword evidence="4" id="KW-0456">Lyase</keyword>
<reference evidence="6" key="1">
    <citation type="submission" date="2018-02" db="EMBL/GenBank/DDBJ databases">
        <title>Genome sequencing of Solimonas sp. HR-BB.</title>
        <authorList>
            <person name="Lee Y."/>
            <person name="Jeon C.O."/>
        </authorList>
    </citation>
    <scope>NUCLEOTIDE SEQUENCE [LARGE SCALE GENOMIC DNA]</scope>
    <source>
        <strain evidence="6">HR-E</strain>
    </source>
</reference>
<dbReference type="RefSeq" id="WP_105192671.1">
    <property type="nucleotide sequence ID" value="NZ_PTQZ01000158.1"/>
</dbReference>
<dbReference type="AlphaFoldDB" id="A0A2P6ARV9"/>
<protein>
    <recommendedName>
        <fullName evidence="3">4a-hydroxytetrahydrobiopterin dehydratase</fullName>
        <ecNumber evidence="3">4.2.1.96</ecNumber>
    </recommendedName>
</protein>
<dbReference type="EMBL" id="PTQZ01000158">
    <property type="protein sequence ID" value="PQA39060.1"/>
    <property type="molecule type" value="Genomic_DNA"/>
</dbReference>
<comment type="similarity">
    <text evidence="2">Belongs to the pterin-4-alpha-carbinolamine dehydratase family.</text>
</comment>
<evidence type="ECO:0000313" key="6">
    <source>
        <dbReference type="Proteomes" id="UP000243900"/>
    </source>
</evidence>
<dbReference type="Pfam" id="PF01329">
    <property type="entry name" value="Pterin_4a"/>
    <property type="match status" value="1"/>
</dbReference>
<organism evidence="5 6">
    <name type="scientific">Amnimonas aquatica</name>
    <dbReference type="NCBI Taxonomy" id="2094561"/>
    <lineage>
        <taxon>Bacteria</taxon>
        <taxon>Pseudomonadati</taxon>
        <taxon>Pseudomonadota</taxon>
        <taxon>Gammaproteobacteria</taxon>
        <taxon>Moraxellales</taxon>
        <taxon>Moraxellaceae</taxon>
        <taxon>Amnimonas</taxon>
    </lineage>
</organism>
<dbReference type="InterPro" id="IPR001533">
    <property type="entry name" value="Pterin_deHydtase"/>
</dbReference>
<comment type="caution">
    <text evidence="5">The sequence shown here is derived from an EMBL/GenBank/DDBJ whole genome shotgun (WGS) entry which is preliminary data.</text>
</comment>
<proteinExistence type="inferred from homology"/>
<sequence>MNSVPVEAGRPALSPRWRLLPDRLEADIALAGFAQVRAFVTGLMDLADALDHHPEVRFGYRQVSVTWTTHDSGGVTALDWRAAAATDRLLESVSPS</sequence>
<evidence type="ECO:0000313" key="5">
    <source>
        <dbReference type="EMBL" id="PQA39060.1"/>
    </source>
</evidence>
<dbReference type="Gene3D" id="3.30.1360.20">
    <property type="entry name" value="Transcriptional coactivator/pterin dehydratase"/>
    <property type="match status" value="1"/>
</dbReference>
<dbReference type="OrthoDB" id="5294615at2"/>
<evidence type="ECO:0000256" key="3">
    <source>
        <dbReference type="ARBA" id="ARBA00013252"/>
    </source>
</evidence>
<evidence type="ECO:0000256" key="4">
    <source>
        <dbReference type="ARBA" id="ARBA00023239"/>
    </source>
</evidence>
<dbReference type="CDD" id="cd00488">
    <property type="entry name" value="PCD_DCoH"/>
    <property type="match status" value="1"/>
</dbReference>
<name>A0A2P6ARV9_9GAMM</name>